<dbReference type="SUPFAM" id="SSF51735">
    <property type="entry name" value="NAD(P)-binding Rossmann-fold domains"/>
    <property type="match status" value="1"/>
</dbReference>
<dbReference type="PANTHER" id="PTHR43943">
    <property type="entry name" value="DEHYDROGENASE/REDUCTASE (SDR FAMILY) MEMBER 4"/>
    <property type="match status" value="1"/>
</dbReference>
<dbReference type="PANTHER" id="PTHR43943:SF2">
    <property type="entry name" value="DEHYDROGENASE_REDUCTASE 4"/>
    <property type="match status" value="1"/>
</dbReference>
<sequence length="259" mass="26940">MVDTTLFDLTGKTALLTGASKGMGRAMAHALAAHGATVVISSRKQDQLDAAAAEINADIGADRVHAVAANAGRHAELEALVAKTRELSGPVDIVVGNAGVNIHYGKISEIPDVAYEKTMATNVQSNLWLARLVVGDMIARGGGSMMFTSSVGAFKPSSTLGLYGISKLALIGLVRNLADEFGPQGVRANAICPGLIRTDFAKALWDNPEAEARANSQIPLRRLGQADDFGGVAVFLASDASKYMTGQALTVCGGTNMWA</sequence>
<evidence type="ECO:0000313" key="3">
    <source>
        <dbReference type="Proteomes" id="UP000199118"/>
    </source>
</evidence>
<dbReference type="NCBIfam" id="NF005559">
    <property type="entry name" value="PRK07231.1"/>
    <property type="match status" value="1"/>
</dbReference>
<comment type="similarity">
    <text evidence="1">Belongs to the short-chain dehydrogenases/reductases (SDR) family.</text>
</comment>
<name>A0A1H3DIB0_9RHOB</name>
<dbReference type="Gene3D" id="3.40.50.720">
    <property type="entry name" value="NAD(P)-binding Rossmann-like Domain"/>
    <property type="match status" value="1"/>
</dbReference>
<dbReference type="FunFam" id="3.40.50.720:FF:000084">
    <property type="entry name" value="Short-chain dehydrogenase reductase"/>
    <property type="match status" value="1"/>
</dbReference>
<evidence type="ECO:0000313" key="2">
    <source>
        <dbReference type="EMBL" id="SDX65858.1"/>
    </source>
</evidence>
<dbReference type="InterPro" id="IPR020904">
    <property type="entry name" value="Sc_DH/Rdtase_CS"/>
</dbReference>
<dbReference type="AlphaFoldDB" id="A0A1H3DIB0"/>
<dbReference type="Proteomes" id="UP000199118">
    <property type="component" value="Unassembled WGS sequence"/>
</dbReference>
<dbReference type="OrthoDB" id="9789398at2"/>
<protein>
    <submittedName>
        <fullName evidence="2">NAD(P)-dependent dehydrogenase, short-chain alcohol dehydrogenase family</fullName>
    </submittedName>
</protein>
<dbReference type="InterPro" id="IPR002347">
    <property type="entry name" value="SDR_fam"/>
</dbReference>
<dbReference type="PROSITE" id="PS00061">
    <property type="entry name" value="ADH_SHORT"/>
    <property type="match status" value="1"/>
</dbReference>
<evidence type="ECO:0000256" key="1">
    <source>
        <dbReference type="ARBA" id="ARBA00006484"/>
    </source>
</evidence>
<dbReference type="PRINTS" id="PR00081">
    <property type="entry name" value="GDHRDH"/>
</dbReference>
<dbReference type="EMBL" id="FNMZ01000008">
    <property type="protein sequence ID" value="SDX65858.1"/>
    <property type="molecule type" value="Genomic_DNA"/>
</dbReference>
<organism evidence="2 3">
    <name type="scientific">Albimonas donghaensis</name>
    <dbReference type="NCBI Taxonomy" id="356660"/>
    <lineage>
        <taxon>Bacteria</taxon>
        <taxon>Pseudomonadati</taxon>
        <taxon>Pseudomonadota</taxon>
        <taxon>Alphaproteobacteria</taxon>
        <taxon>Rhodobacterales</taxon>
        <taxon>Paracoccaceae</taxon>
        <taxon>Albimonas</taxon>
    </lineage>
</organism>
<dbReference type="RefSeq" id="WP_092684063.1">
    <property type="nucleotide sequence ID" value="NZ_FNMZ01000008.1"/>
</dbReference>
<proteinExistence type="inferred from homology"/>
<dbReference type="PRINTS" id="PR00080">
    <property type="entry name" value="SDRFAMILY"/>
</dbReference>
<keyword evidence="3" id="KW-1185">Reference proteome</keyword>
<dbReference type="Pfam" id="PF13561">
    <property type="entry name" value="adh_short_C2"/>
    <property type="match status" value="1"/>
</dbReference>
<accession>A0A1H3DIB0</accession>
<dbReference type="InterPro" id="IPR036291">
    <property type="entry name" value="NAD(P)-bd_dom_sf"/>
</dbReference>
<gene>
    <name evidence="2" type="ORF">SAMN05444336_10818</name>
</gene>
<reference evidence="2 3" key="1">
    <citation type="submission" date="2016-10" db="EMBL/GenBank/DDBJ databases">
        <authorList>
            <person name="de Groot N.N."/>
        </authorList>
    </citation>
    <scope>NUCLEOTIDE SEQUENCE [LARGE SCALE GENOMIC DNA]</scope>
    <source>
        <strain evidence="2 3">DSM 17890</strain>
    </source>
</reference>
<dbReference type="STRING" id="356660.SAMN05444336_10818"/>